<dbReference type="SUPFAM" id="SSF102114">
    <property type="entry name" value="Radical SAM enzymes"/>
    <property type="match status" value="1"/>
</dbReference>
<dbReference type="GO" id="GO:0046872">
    <property type="term" value="F:metal ion binding"/>
    <property type="evidence" value="ECO:0007669"/>
    <property type="project" value="UniProtKB-KW"/>
</dbReference>
<dbReference type="Proteomes" id="UP000270343">
    <property type="component" value="Unassembled WGS sequence"/>
</dbReference>
<dbReference type="SFLD" id="SFLDG01386">
    <property type="entry name" value="main_SPASM_domain-containing"/>
    <property type="match status" value="1"/>
</dbReference>
<dbReference type="SFLD" id="SFLDG01067">
    <property type="entry name" value="SPASM/twitch_domain_containing"/>
    <property type="match status" value="1"/>
</dbReference>
<organism evidence="8 9">
    <name type="scientific">Streptomyces klenkii</name>
    <dbReference type="NCBI Taxonomy" id="1420899"/>
    <lineage>
        <taxon>Bacteria</taxon>
        <taxon>Bacillati</taxon>
        <taxon>Actinomycetota</taxon>
        <taxon>Actinomycetes</taxon>
        <taxon>Kitasatosporales</taxon>
        <taxon>Streptomycetaceae</taxon>
        <taxon>Streptomyces</taxon>
    </lineage>
</organism>
<dbReference type="SFLD" id="SFLDF00365">
    <property type="entry name" value="thuricin_CD_(TrnCD-like)"/>
    <property type="match status" value="1"/>
</dbReference>
<dbReference type="PANTHER" id="PTHR11228:SF34">
    <property type="entry name" value="TUNGSTEN-CONTAINING ALDEHYDE FERREDOXIN OXIDOREDUCTASE COFACTOR MODIFYING PROTEIN"/>
    <property type="match status" value="1"/>
</dbReference>
<evidence type="ECO:0000313" key="9">
    <source>
        <dbReference type="Proteomes" id="UP000270343"/>
    </source>
</evidence>
<dbReference type="Pfam" id="PF13186">
    <property type="entry name" value="SPASM"/>
    <property type="match status" value="1"/>
</dbReference>
<dbReference type="AlphaFoldDB" id="A0A3B0BEL6"/>
<proteinExistence type="predicted"/>
<feature type="domain" description="Radical SAM core" evidence="6">
    <location>
        <begin position="22"/>
        <end position="155"/>
    </location>
</feature>
<keyword evidence="4" id="KW-0411">Iron-sulfur</keyword>
<comment type="caution">
    <text evidence="8">The sequence shown here is derived from an EMBL/GenBank/DDBJ whole genome shotgun (WGS) entry which is preliminary data.</text>
</comment>
<dbReference type="SFLD" id="SFLDG01216">
    <property type="entry name" value="thioether_bond_formation_requi"/>
    <property type="match status" value="1"/>
</dbReference>
<sequence>MPSVTQAPSPTVSVVESVECELTEVCNLRCGHCCTLSGPTMSHGSMTLADWQRVVDDIGTLGIPTVQFIGGEPTRSPHLPNLIEYALDRRLAVEVYSNLTHIRPGLWKLFTRKGVHLATSYYSDDPAEHDKITESPGSHARTRANIVKTLELGIPLRAGLVEILDGQRVQQAEAELRALGVKHTRIDHVRKVGRAATTDTPAPAMSELCGRCFHQRAAISPDGYVYGCILSRHLVAGNVKSGGLAKVLTGPEWAEITESVPARRNACTPDDSGDCDPANTEACLPSFPGDDDGDGS</sequence>
<feature type="region of interest" description="Disordered" evidence="5">
    <location>
        <begin position="262"/>
        <end position="296"/>
    </location>
</feature>
<keyword evidence="3" id="KW-0408">Iron</keyword>
<reference evidence="8 9" key="1">
    <citation type="journal article" date="2015" name="Antonie Van Leeuwenhoek">
        <title>Streptomyces klenkii sp. nov., isolated from deep marine sediment.</title>
        <authorList>
            <person name="Veyisoglu A."/>
            <person name="Sahin N."/>
        </authorList>
    </citation>
    <scope>NUCLEOTIDE SEQUENCE [LARGE SCALE GENOMIC DNA]</scope>
    <source>
        <strain evidence="8 9">KCTC 29202</strain>
    </source>
</reference>
<dbReference type="RefSeq" id="WP_120756496.1">
    <property type="nucleotide sequence ID" value="NZ_RBAM01000007.1"/>
</dbReference>
<name>A0A3B0BEL6_9ACTN</name>
<dbReference type="OrthoDB" id="9782387at2"/>
<evidence type="ECO:0000256" key="1">
    <source>
        <dbReference type="ARBA" id="ARBA00022691"/>
    </source>
</evidence>
<dbReference type="InterPro" id="IPR007197">
    <property type="entry name" value="rSAM"/>
</dbReference>
<keyword evidence="2" id="KW-0479">Metal-binding</keyword>
<dbReference type="InterPro" id="IPR013785">
    <property type="entry name" value="Aldolase_TIM"/>
</dbReference>
<keyword evidence="1" id="KW-0949">S-adenosyl-L-methionine</keyword>
<dbReference type="InterPro" id="IPR050377">
    <property type="entry name" value="Radical_SAM_PqqE_MftC-like"/>
</dbReference>
<evidence type="ECO:0000259" key="7">
    <source>
        <dbReference type="Pfam" id="PF13186"/>
    </source>
</evidence>
<dbReference type="InterPro" id="IPR023885">
    <property type="entry name" value="4Fe4S-binding_SPASM_dom"/>
</dbReference>
<keyword evidence="9" id="KW-1185">Reference proteome</keyword>
<evidence type="ECO:0000313" key="8">
    <source>
        <dbReference type="EMBL" id="RKN70784.1"/>
    </source>
</evidence>
<dbReference type="EMBL" id="RBAM01000007">
    <property type="protein sequence ID" value="RKN70784.1"/>
    <property type="molecule type" value="Genomic_DNA"/>
</dbReference>
<dbReference type="InterPro" id="IPR058240">
    <property type="entry name" value="rSAM_sf"/>
</dbReference>
<dbReference type="CDD" id="cd01335">
    <property type="entry name" value="Radical_SAM"/>
    <property type="match status" value="1"/>
</dbReference>
<dbReference type="Pfam" id="PF04055">
    <property type="entry name" value="Radical_SAM"/>
    <property type="match status" value="1"/>
</dbReference>
<dbReference type="Gene3D" id="3.20.20.70">
    <property type="entry name" value="Aldolase class I"/>
    <property type="match status" value="1"/>
</dbReference>
<dbReference type="CDD" id="cd21109">
    <property type="entry name" value="SPASM"/>
    <property type="match status" value="1"/>
</dbReference>
<evidence type="ECO:0000259" key="6">
    <source>
        <dbReference type="Pfam" id="PF04055"/>
    </source>
</evidence>
<feature type="domain" description="4Fe4S-binding SPASM" evidence="7">
    <location>
        <begin position="212"/>
        <end position="267"/>
    </location>
</feature>
<dbReference type="GO" id="GO:0003824">
    <property type="term" value="F:catalytic activity"/>
    <property type="evidence" value="ECO:0007669"/>
    <property type="project" value="InterPro"/>
</dbReference>
<dbReference type="GO" id="GO:0051536">
    <property type="term" value="F:iron-sulfur cluster binding"/>
    <property type="evidence" value="ECO:0007669"/>
    <property type="project" value="UniProtKB-KW"/>
</dbReference>
<accession>A0A3B0BEL6</accession>
<protein>
    <submittedName>
        <fullName evidence="8">Radical SAM/SPASM domain-containing protein</fullName>
    </submittedName>
</protein>
<evidence type="ECO:0000256" key="2">
    <source>
        <dbReference type="ARBA" id="ARBA00022723"/>
    </source>
</evidence>
<gene>
    <name evidence="8" type="ORF">D7231_17920</name>
</gene>
<evidence type="ECO:0000256" key="3">
    <source>
        <dbReference type="ARBA" id="ARBA00023004"/>
    </source>
</evidence>
<evidence type="ECO:0000256" key="4">
    <source>
        <dbReference type="ARBA" id="ARBA00023014"/>
    </source>
</evidence>
<dbReference type="PANTHER" id="PTHR11228">
    <property type="entry name" value="RADICAL SAM DOMAIN PROTEIN"/>
    <property type="match status" value="1"/>
</dbReference>
<dbReference type="SFLD" id="SFLDS00029">
    <property type="entry name" value="Radical_SAM"/>
    <property type="match status" value="1"/>
</dbReference>
<evidence type="ECO:0000256" key="5">
    <source>
        <dbReference type="SAM" id="MobiDB-lite"/>
    </source>
</evidence>